<dbReference type="InterPro" id="IPR004629">
    <property type="entry name" value="WecG_TagA_CpsF"/>
</dbReference>
<keyword evidence="2 3" id="KW-0808">Transferase</keyword>
<reference key="1">
    <citation type="submission" date="2010-11" db="EMBL/GenBank/DDBJ databases">
        <title>The complete genome of Paludibacter propionicigenes DSM 17365.</title>
        <authorList>
            <consortium name="US DOE Joint Genome Institute (JGI-PGF)"/>
            <person name="Lucas S."/>
            <person name="Copeland A."/>
            <person name="Lapidus A."/>
            <person name="Bruce D."/>
            <person name="Goodwin L."/>
            <person name="Pitluck S."/>
            <person name="Kyrpides N."/>
            <person name="Mavromatis K."/>
            <person name="Ivanova N."/>
            <person name="Munk A.C."/>
            <person name="Brettin T."/>
            <person name="Detter J.C."/>
            <person name="Han C."/>
            <person name="Tapia R."/>
            <person name="Land M."/>
            <person name="Hauser L."/>
            <person name="Markowitz V."/>
            <person name="Cheng J.-F."/>
            <person name="Hugenholtz P."/>
            <person name="Woyke T."/>
            <person name="Wu D."/>
            <person name="Gronow S."/>
            <person name="Wellnitz S."/>
            <person name="Brambilla E."/>
            <person name="Klenk H.-P."/>
            <person name="Eisen J.A."/>
        </authorList>
    </citation>
    <scope>NUCLEOTIDE SEQUENCE</scope>
    <source>
        <strain>WB4</strain>
    </source>
</reference>
<proteinExistence type="predicted"/>
<dbReference type="EC" id="2.4.1.187" evidence="3"/>
<sequence>MLQEYTLFNHPLKSIDHPKVLINTLNAHSFNTARKDDDFNKALLCSDVLLPDGISVVWAMRLLNGLKIQKIAGADLFFYEMERANAKGGKCFFLGSTEDTLEKIQKRAAIEYPNVQVFSFSPPYKAEFSDEDNEQMIDAINTINPDVLFVGMTAPKQEKWAFQHFNQMQVGHVCCIGAVFDFYAGTIQRAPKWMIQLGVEWLYRLIKEPRRLWRRYLIGNTKFLGYILIEKLKS</sequence>
<dbReference type="HOGENOM" id="CLU_063203_2_1_10"/>
<dbReference type="EMBL" id="CP002345">
    <property type="protein sequence ID" value="ADQ80468.1"/>
    <property type="molecule type" value="Genomic_DNA"/>
</dbReference>
<dbReference type="GO" id="GO:0047244">
    <property type="term" value="F:N-acetylglucosaminyldiphosphoundecaprenol N-acetyl-beta-D-mannosaminyltransferase activity"/>
    <property type="evidence" value="ECO:0007669"/>
    <property type="project" value="UniProtKB-EC"/>
</dbReference>
<dbReference type="NCBIfam" id="TIGR00696">
    <property type="entry name" value="wecG_tagA_cpsF"/>
    <property type="match status" value="1"/>
</dbReference>
<dbReference type="STRING" id="694427.Palpr_2333"/>
<evidence type="ECO:0000256" key="1">
    <source>
        <dbReference type="ARBA" id="ARBA00022676"/>
    </source>
</evidence>
<dbReference type="CAZy" id="GT26">
    <property type="family name" value="Glycosyltransferase Family 26"/>
</dbReference>
<dbReference type="eggNOG" id="COG1922">
    <property type="taxonomic scope" value="Bacteria"/>
</dbReference>
<evidence type="ECO:0000313" key="3">
    <source>
        <dbReference type="EMBL" id="ADQ80468.1"/>
    </source>
</evidence>
<dbReference type="OrthoDB" id="9771846at2"/>
<organism evidence="3 4">
    <name type="scientific">Paludibacter propionicigenes (strain DSM 17365 / JCM 13257 / WB4)</name>
    <dbReference type="NCBI Taxonomy" id="694427"/>
    <lineage>
        <taxon>Bacteria</taxon>
        <taxon>Pseudomonadati</taxon>
        <taxon>Bacteroidota</taxon>
        <taxon>Bacteroidia</taxon>
        <taxon>Bacteroidales</taxon>
        <taxon>Paludibacteraceae</taxon>
        <taxon>Paludibacter</taxon>
    </lineage>
</organism>
<reference evidence="3 4" key="2">
    <citation type="journal article" date="2011" name="Stand. Genomic Sci.">
        <title>Complete genome sequence of Paludibacter propionicigenes type strain (WB4).</title>
        <authorList>
            <person name="Gronow S."/>
            <person name="Munk C."/>
            <person name="Lapidus A."/>
            <person name="Nolan M."/>
            <person name="Lucas S."/>
            <person name="Hammon N."/>
            <person name="Deshpande S."/>
            <person name="Cheng J.F."/>
            <person name="Tapia R."/>
            <person name="Han C."/>
            <person name="Goodwin L."/>
            <person name="Pitluck S."/>
            <person name="Liolios K."/>
            <person name="Ivanova N."/>
            <person name="Mavromatis K."/>
            <person name="Mikhailova N."/>
            <person name="Pati A."/>
            <person name="Chen A."/>
            <person name="Palaniappan K."/>
            <person name="Land M."/>
            <person name="Hauser L."/>
            <person name="Chang Y.J."/>
            <person name="Jeffries C.D."/>
            <person name="Brambilla E."/>
            <person name="Rohde M."/>
            <person name="Goker M."/>
            <person name="Detter J.C."/>
            <person name="Woyke T."/>
            <person name="Bristow J."/>
            <person name="Eisen J.A."/>
            <person name="Markowitz V."/>
            <person name="Hugenholtz P."/>
            <person name="Kyrpides N.C."/>
            <person name="Klenk H.P."/>
        </authorList>
    </citation>
    <scope>NUCLEOTIDE SEQUENCE [LARGE SCALE GENOMIC DNA]</scope>
    <source>
        <strain evidence="4">DSM 17365 / JCM 13257 / WB4</strain>
    </source>
</reference>
<dbReference type="AlphaFoldDB" id="E4T6X4"/>
<keyword evidence="1 3" id="KW-0328">Glycosyltransferase</keyword>
<keyword evidence="4" id="KW-1185">Reference proteome</keyword>
<dbReference type="PANTHER" id="PTHR34136">
    <property type="match status" value="1"/>
</dbReference>
<dbReference type="Pfam" id="PF03808">
    <property type="entry name" value="Glyco_tran_WecG"/>
    <property type="match status" value="1"/>
</dbReference>
<dbReference type="KEGG" id="ppn:Palpr_2333"/>
<gene>
    <name evidence="3" type="ordered locus">Palpr_2333</name>
</gene>
<dbReference type="Proteomes" id="UP000008718">
    <property type="component" value="Chromosome"/>
</dbReference>
<evidence type="ECO:0000256" key="2">
    <source>
        <dbReference type="ARBA" id="ARBA00022679"/>
    </source>
</evidence>
<dbReference type="PANTHER" id="PTHR34136:SF1">
    <property type="entry name" value="UDP-N-ACETYL-D-MANNOSAMINURONIC ACID TRANSFERASE"/>
    <property type="match status" value="1"/>
</dbReference>
<accession>E4T6X4</accession>
<dbReference type="CDD" id="cd06533">
    <property type="entry name" value="Glyco_transf_WecG_TagA"/>
    <property type="match status" value="1"/>
</dbReference>
<evidence type="ECO:0000313" key="4">
    <source>
        <dbReference type="Proteomes" id="UP000008718"/>
    </source>
</evidence>
<protein>
    <submittedName>
        <fullName evidence="3">Glycosyl transferase, WecB/TagA/CpsF family</fullName>
        <ecNumber evidence="3">2.4.1.187</ecNumber>
    </submittedName>
</protein>
<name>E4T6X4_PALPW</name>